<dbReference type="GO" id="GO:0005886">
    <property type="term" value="C:plasma membrane"/>
    <property type="evidence" value="ECO:0007669"/>
    <property type="project" value="UniProtKB-SubCell"/>
</dbReference>
<dbReference type="GO" id="GO:0005524">
    <property type="term" value="F:ATP binding"/>
    <property type="evidence" value="ECO:0007669"/>
    <property type="project" value="UniProtKB-KW"/>
</dbReference>
<evidence type="ECO:0000256" key="9">
    <source>
        <dbReference type="ARBA" id="ARBA00022777"/>
    </source>
</evidence>
<evidence type="ECO:0000256" key="1">
    <source>
        <dbReference type="ARBA" id="ARBA00000085"/>
    </source>
</evidence>
<feature type="domain" description="Histidine kinase" evidence="15">
    <location>
        <begin position="476"/>
        <end position="580"/>
    </location>
</feature>
<dbReference type="Gene3D" id="3.30.565.10">
    <property type="entry name" value="Histidine kinase-like ATPase, C-terminal domain"/>
    <property type="match status" value="1"/>
</dbReference>
<evidence type="ECO:0000256" key="2">
    <source>
        <dbReference type="ARBA" id="ARBA00004651"/>
    </source>
</evidence>
<feature type="transmembrane region" description="Helical" evidence="14">
    <location>
        <begin position="43"/>
        <end position="66"/>
    </location>
</feature>
<keyword evidence="8" id="KW-0547">Nucleotide-binding</keyword>
<evidence type="ECO:0000256" key="13">
    <source>
        <dbReference type="ARBA" id="ARBA00023136"/>
    </source>
</evidence>
<evidence type="ECO:0000256" key="3">
    <source>
        <dbReference type="ARBA" id="ARBA00012438"/>
    </source>
</evidence>
<dbReference type="InterPro" id="IPR029016">
    <property type="entry name" value="GAF-like_dom_sf"/>
</dbReference>
<keyword evidence="12" id="KW-0902">Two-component regulatory system</keyword>
<dbReference type="PANTHER" id="PTHR34220:SF7">
    <property type="entry name" value="SENSOR HISTIDINE KINASE YPDA"/>
    <property type="match status" value="1"/>
</dbReference>
<reference evidence="16 17" key="1">
    <citation type="submission" date="2020-07" db="EMBL/GenBank/DDBJ databases">
        <title>Thermoactinomyces phylogeny.</title>
        <authorList>
            <person name="Dunlap C."/>
        </authorList>
    </citation>
    <scope>NUCLEOTIDE SEQUENCE [LARGE SCALE GENOMIC DNA]</scope>
    <source>
        <strain evidence="16 17">AMNI-1</strain>
    </source>
</reference>
<keyword evidence="5" id="KW-0597">Phosphoprotein</keyword>
<comment type="subcellular location">
    <subcellularLocation>
        <location evidence="2">Cell membrane</location>
        <topology evidence="2">Multi-pass membrane protein</topology>
    </subcellularLocation>
</comment>
<dbReference type="PROSITE" id="PS50109">
    <property type="entry name" value="HIS_KIN"/>
    <property type="match status" value="1"/>
</dbReference>
<keyword evidence="11 14" id="KW-1133">Transmembrane helix</keyword>
<keyword evidence="6" id="KW-0808">Transferase</keyword>
<comment type="caution">
    <text evidence="16">The sequence shown here is derived from an EMBL/GenBank/DDBJ whole genome shotgun (WGS) entry which is preliminary data.</text>
</comment>
<dbReference type="RefSeq" id="WP_181739367.1">
    <property type="nucleotide sequence ID" value="NZ_JACEOL010000025.1"/>
</dbReference>
<accession>A0A7W2AQN7</accession>
<evidence type="ECO:0000256" key="10">
    <source>
        <dbReference type="ARBA" id="ARBA00022840"/>
    </source>
</evidence>
<evidence type="ECO:0000256" key="5">
    <source>
        <dbReference type="ARBA" id="ARBA00022553"/>
    </source>
</evidence>
<feature type="transmembrane region" description="Helical" evidence="14">
    <location>
        <begin position="87"/>
        <end position="108"/>
    </location>
</feature>
<dbReference type="Pfam" id="PF06580">
    <property type="entry name" value="His_kinase"/>
    <property type="match status" value="1"/>
</dbReference>
<feature type="transmembrane region" description="Helical" evidence="14">
    <location>
        <begin position="114"/>
        <end position="139"/>
    </location>
</feature>
<dbReference type="EMBL" id="JACEOL010000025">
    <property type="protein sequence ID" value="MBA4602149.1"/>
    <property type="molecule type" value="Genomic_DNA"/>
</dbReference>
<evidence type="ECO:0000256" key="12">
    <source>
        <dbReference type="ARBA" id="ARBA00023012"/>
    </source>
</evidence>
<gene>
    <name evidence="16" type="ORF">H2C83_07440</name>
</gene>
<dbReference type="InterPro" id="IPR003018">
    <property type="entry name" value="GAF"/>
</dbReference>
<evidence type="ECO:0000256" key="4">
    <source>
        <dbReference type="ARBA" id="ARBA00022475"/>
    </source>
</evidence>
<dbReference type="GO" id="GO:0000155">
    <property type="term" value="F:phosphorelay sensor kinase activity"/>
    <property type="evidence" value="ECO:0007669"/>
    <property type="project" value="InterPro"/>
</dbReference>
<evidence type="ECO:0000256" key="6">
    <source>
        <dbReference type="ARBA" id="ARBA00022679"/>
    </source>
</evidence>
<dbReference type="AlphaFoldDB" id="A0A7W2AQN7"/>
<evidence type="ECO:0000259" key="15">
    <source>
        <dbReference type="PROSITE" id="PS50109"/>
    </source>
</evidence>
<keyword evidence="10" id="KW-0067">ATP-binding</keyword>
<dbReference type="SMART" id="SM00065">
    <property type="entry name" value="GAF"/>
    <property type="match status" value="1"/>
</dbReference>
<dbReference type="InterPro" id="IPR011620">
    <property type="entry name" value="Sig_transdc_His_kinase_LytS_TM"/>
</dbReference>
<comment type="catalytic activity">
    <reaction evidence="1">
        <text>ATP + protein L-histidine = ADP + protein N-phospho-L-histidine.</text>
        <dbReference type="EC" id="2.7.13.3"/>
    </reaction>
</comment>
<dbReference type="Pfam" id="PF13492">
    <property type="entry name" value="GAF_3"/>
    <property type="match status" value="1"/>
</dbReference>
<organism evidence="16 17">
    <name type="scientific">Thermoactinomyces mirandus</name>
    <dbReference type="NCBI Taxonomy" id="2756294"/>
    <lineage>
        <taxon>Bacteria</taxon>
        <taxon>Bacillati</taxon>
        <taxon>Bacillota</taxon>
        <taxon>Bacilli</taxon>
        <taxon>Bacillales</taxon>
        <taxon>Thermoactinomycetaceae</taxon>
        <taxon>Thermoactinomyces</taxon>
    </lineage>
</organism>
<evidence type="ECO:0000256" key="11">
    <source>
        <dbReference type="ARBA" id="ARBA00022989"/>
    </source>
</evidence>
<dbReference type="Gene3D" id="3.30.450.40">
    <property type="match status" value="1"/>
</dbReference>
<dbReference type="EC" id="2.7.13.3" evidence="3"/>
<dbReference type="InterPro" id="IPR036890">
    <property type="entry name" value="HATPase_C_sf"/>
</dbReference>
<evidence type="ECO:0000313" key="17">
    <source>
        <dbReference type="Proteomes" id="UP000538292"/>
    </source>
</evidence>
<dbReference type="SUPFAM" id="SSF55781">
    <property type="entry name" value="GAF domain-like"/>
    <property type="match status" value="1"/>
</dbReference>
<dbReference type="InterPro" id="IPR005467">
    <property type="entry name" value="His_kinase_dom"/>
</dbReference>
<feature type="transmembrane region" description="Helical" evidence="14">
    <location>
        <begin position="151"/>
        <end position="173"/>
    </location>
</feature>
<keyword evidence="9 16" id="KW-0418">Kinase</keyword>
<keyword evidence="13 14" id="KW-0472">Membrane</keyword>
<proteinExistence type="predicted"/>
<name>A0A7W2AQN7_9BACL</name>
<protein>
    <recommendedName>
        <fullName evidence="3">histidine kinase</fullName>
        <ecNumber evidence="3">2.7.13.3</ecNumber>
    </recommendedName>
</protein>
<dbReference type="SUPFAM" id="SSF55874">
    <property type="entry name" value="ATPase domain of HSP90 chaperone/DNA topoisomerase II/histidine kinase"/>
    <property type="match status" value="1"/>
</dbReference>
<dbReference type="Pfam" id="PF02518">
    <property type="entry name" value="HATPase_c"/>
    <property type="match status" value="1"/>
</dbReference>
<dbReference type="Pfam" id="PF07694">
    <property type="entry name" value="5TM-5TMR_LYT"/>
    <property type="match status" value="1"/>
</dbReference>
<evidence type="ECO:0000313" key="16">
    <source>
        <dbReference type="EMBL" id="MBA4602149.1"/>
    </source>
</evidence>
<dbReference type="InterPro" id="IPR010559">
    <property type="entry name" value="Sig_transdc_His_kin_internal"/>
</dbReference>
<dbReference type="InterPro" id="IPR003594">
    <property type="entry name" value="HATPase_dom"/>
</dbReference>
<keyword evidence="4" id="KW-1003">Cell membrane</keyword>
<evidence type="ECO:0000256" key="8">
    <source>
        <dbReference type="ARBA" id="ARBA00022741"/>
    </source>
</evidence>
<keyword evidence="7 14" id="KW-0812">Transmembrane</keyword>
<evidence type="ECO:0000256" key="14">
    <source>
        <dbReference type="SAM" id="Phobius"/>
    </source>
</evidence>
<dbReference type="GO" id="GO:0071555">
    <property type="term" value="P:cell wall organization"/>
    <property type="evidence" value="ECO:0007669"/>
    <property type="project" value="InterPro"/>
</dbReference>
<dbReference type="Proteomes" id="UP000538292">
    <property type="component" value="Unassembled WGS sequence"/>
</dbReference>
<dbReference type="PANTHER" id="PTHR34220">
    <property type="entry name" value="SENSOR HISTIDINE KINASE YPDA"/>
    <property type="match status" value="1"/>
</dbReference>
<evidence type="ECO:0000256" key="7">
    <source>
        <dbReference type="ARBA" id="ARBA00022692"/>
    </source>
</evidence>
<feature type="transmembrane region" description="Helical" evidence="14">
    <location>
        <begin position="185"/>
        <end position="205"/>
    </location>
</feature>
<sequence length="594" mass="65610">MFALVPFMFEKVGIIFILAFLLSQMKSFRQLVQNEHKMNEKIMLILLFGVFGIISNYTGIEIYQYTINTHEWNSELNPESALANTRVMGVVIGGLVGGPLVGFGAGMIAGIHRLLLGGFTAFSCAFSTFVAGIVSGYLGRKRIMKERKLTPLYAVLTGITLETIQMLIILALSKPFEQSWNLVRIIGFPMIFVNGFGTLLFMLIIRSIMSDTERTRANQTNLAYKIADQTLPFFRQGLNARSCKAVSEIMLKLTSADAVAVTNNCKVLAHVGAASDHHIPMKKPVTGLTKKVLKTGEISIATSKEEIFCMNSHCPLKAAIVLPLKVHAKTVGTLKMYYTKADKLDKVEVQLAEGLANLFSTQLELAEAERQTKLLKDAKIKALQAQIHPHFLFNCLNTISVLCRTDPDKARKLLLKLSSFFRGNLQGARQKLISLGKELENVKSYLSLVQTRFPDKYLISFKIEPHLENVLIPPFLLQPIVENAINYGFPGSKYGGKITVHVFSKNGQLHIHVEDDGKGIPLEKVRDLGKKVVVSAKGNGTALYNISERLKGIYGCQASLTIKSEENVGTLVAISIPLDSKGVFEHEAESVYSG</sequence>
<dbReference type="InterPro" id="IPR050640">
    <property type="entry name" value="Bact_2-comp_sensor_kinase"/>
</dbReference>
<keyword evidence="17" id="KW-1185">Reference proteome</keyword>